<gene>
    <name evidence="1" type="ORF">GCM10009115_01160</name>
</gene>
<accession>A0ABN1LVT9</accession>
<name>A0ABN1LVT9_9SPHN</name>
<dbReference type="EMBL" id="BAAAFE010000001">
    <property type="protein sequence ID" value="GAA0860862.1"/>
    <property type="molecule type" value="Genomic_DNA"/>
</dbReference>
<sequence length="70" mass="8681">MEIGRSEFWLESEWGKRLPRVYEQVLFQKDTFALIMLWCEESEDDEDYDPEEGKTAKERYRDRMEAKHRF</sequence>
<organism evidence="1 2">
    <name type="scientific">Sphingopyxis soli</name>
    <dbReference type="NCBI Taxonomy" id="592051"/>
    <lineage>
        <taxon>Bacteria</taxon>
        <taxon>Pseudomonadati</taxon>
        <taxon>Pseudomonadota</taxon>
        <taxon>Alphaproteobacteria</taxon>
        <taxon>Sphingomonadales</taxon>
        <taxon>Sphingomonadaceae</taxon>
        <taxon>Sphingopyxis</taxon>
    </lineage>
</organism>
<evidence type="ECO:0000313" key="1">
    <source>
        <dbReference type="EMBL" id="GAA0860862.1"/>
    </source>
</evidence>
<dbReference type="Proteomes" id="UP001500738">
    <property type="component" value="Unassembled WGS sequence"/>
</dbReference>
<reference evidence="1 2" key="1">
    <citation type="journal article" date="2019" name="Int. J. Syst. Evol. Microbiol.">
        <title>The Global Catalogue of Microorganisms (GCM) 10K type strain sequencing project: providing services to taxonomists for standard genome sequencing and annotation.</title>
        <authorList>
            <consortium name="The Broad Institute Genomics Platform"/>
            <consortium name="The Broad Institute Genome Sequencing Center for Infectious Disease"/>
            <person name="Wu L."/>
            <person name="Ma J."/>
        </authorList>
    </citation>
    <scope>NUCLEOTIDE SEQUENCE [LARGE SCALE GENOMIC DNA]</scope>
    <source>
        <strain evidence="1 2">JCM 15910</strain>
    </source>
</reference>
<proteinExistence type="predicted"/>
<keyword evidence="2" id="KW-1185">Reference proteome</keyword>
<comment type="caution">
    <text evidence="1">The sequence shown here is derived from an EMBL/GenBank/DDBJ whole genome shotgun (WGS) entry which is preliminary data.</text>
</comment>
<protein>
    <submittedName>
        <fullName evidence="1">Uncharacterized protein</fullName>
    </submittedName>
</protein>
<evidence type="ECO:0000313" key="2">
    <source>
        <dbReference type="Proteomes" id="UP001500738"/>
    </source>
</evidence>